<comment type="caution">
    <text evidence="1">The sequence shown here is derived from an EMBL/GenBank/DDBJ whole genome shotgun (WGS) entry which is preliminary data.</text>
</comment>
<evidence type="ECO:0000313" key="1">
    <source>
        <dbReference type="EMBL" id="PHL20762.1"/>
    </source>
</evidence>
<sequence length="170" mass="19425">MYKEKKSEELNNPLIVDEEKVKVSVDRDSSVEGFLMFNVENYTDKSVVLQVENLAINDQKQILNSESILEELANNLYGDRGQALLSNPSFGVFGHSLALEPARYDDSHSEDNIIYTYESTENRKRPGDLKGDLKFDLIVYTTDPGSLEYISKPEKMSEIFKKNIHLKNIN</sequence>
<proteinExistence type="predicted"/>
<evidence type="ECO:0000313" key="2">
    <source>
        <dbReference type="Proteomes" id="UP000224303"/>
    </source>
</evidence>
<gene>
    <name evidence="1" type="ORF">CQR37_12200</name>
</gene>
<protein>
    <submittedName>
        <fullName evidence="1">Uncharacterized protein</fullName>
    </submittedName>
</protein>
<accession>A0A2G0E8J2</accession>
<reference evidence="1 2" key="1">
    <citation type="submission" date="2017-10" db="EMBL/GenBank/DDBJ databases">
        <title>Draft genomes of the Enterococcus faecium isolated from human feces before and after Helicobacter pylori eradication therapy.</title>
        <authorList>
            <person name="Prianichniikov N.A."/>
            <person name="Glushchenko O.E."/>
            <person name="Malakhova M.V."/>
        </authorList>
    </citation>
    <scope>NUCLEOTIDE SEQUENCE [LARGE SCALE GENOMIC DNA]</scope>
    <source>
        <strain evidence="1 2">Hp_5-7</strain>
    </source>
</reference>
<dbReference type="RefSeq" id="WP_061344060.1">
    <property type="nucleotide sequence ID" value="NZ_CP145118.1"/>
</dbReference>
<organism evidence="1 2">
    <name type="scientific">Enterococcus faecium</name>
    <name type="common">Streptococcus faecium</name>
    <dbReference type="NCBI Taxonomy" id="1352"/>
    <lineage>
        <taxon>Bacteria</taxon>
        <taxon>Bacillati</taxon>
        <taxon>Bacillota</taxon>
        <taxon>Bacilli</taxon>
        <taxon>Lactobacillales</taxon>
        <taxon>Enterococcaceae</taxon>
        <taxon>Enterococcus</taxon>
    </lineage>
</organism>
<dbReference type="AlphaFoldDB" id="A0A2G0E8J2"/>
<dbReference type="EMBL" id="PCGC01000037">
    <property type="protein sequence ID" value="PHL20762.1"/>
    <property type="molecule type" value="Genomic_DNA"/>
</dbReference>
<dbReference type="Proteomes" id="UP000224303">
    <property type="component" value="Unassembled WGS sequence"/>
</dbReference>
<name>A0A2G0E8J2_ENTFC</name>